<dbReference type="EnsemblMetazoa" id="G23141.1">
    <property type="protein sequence ID" value="G23141.1:cds"/>
    <property type="gene ID" value="G23141"/>
</dbReference>
<dbReference type="AlphaFoldDB" id="A0A8W8KEC0"/>
<reference evidence="1" key="1">
    <citation type="submission" date="2022-08" db="UniProtKB">
        <authorList>
            <consortium name="EnsemblMetazoa"/>
        </authorList>
    </citation>
    <scope>IDENTIFICATION</scope>
    <source>
        <strain evidence="1">05x7-T-G4-1.051#20</strain>
    </source>
</reference>
<name>A0A8W8KEC0_MAGGI</name>
<protein>
    <submittedName>
        <fullName evidence="1">Uncharacterized protein</fullName>
    </submittedName>
</protein>
<sequence length="161" mass="18016">MSGTENHQFKGHLVEIMCSFKHLRNSDSESQSDIDSLRDGGFSNCLSDGGTSNCCIVISDDFEFPRNITANDTTAHSREAAPWQCVLIVNGLGYGQDIDKLYPYISACAIGTSYSKMEIIVYKTQNQKFCLQIVTDVPYDVDVGYCAFPEKWPKMESICRQ</sequence>
<accession>A0A8W8KEC0</accession>
<keyword evidence="2" id="KW-1185">Reference proteome</keyword>
<proteinExistence type="predicted"/>
<organism evidence="1 2">
    <name type="scientific">Magallana gigas</name>
    <name type="common">Pacific oyster</name>
    <name type="synonym">Crassostrea gigas</name>
    <dbReference type="NCBI Taxonomy" id="29159"/>
    <lineage>
        <taxon>Eukaryota</taxon>
        <taxon>Metazoa</taxon>
        <taxon>Spiralia</taxon>
        <taxon>Lophotrochozoa</taxon>
        <taxon>Mollusca</taxon>
        <taxon>Bivalvia</taxon>
        <taxon>Autobranchia</taxon>
        <taxon>Pteriomorphia</taxon>
        <taxon>Ostreida</taxon>
        <taxon>Ostreoidea</taxon>
        <taxon>Ostreidae</taxon>
        <taxon>Magallana</taxon>
    </lineage>
</organism>
<evidence type="ECO:0000313" key="2">
    <source>
        <dbReference type="Proteomes" id="UP000005408"/>
    </source>
</evidence>
<evidence type="ECO:0000313" key="1">
    <source>
        <dbReference type="EnsemblMetazoa" id="G23141.1:cds"/>
    </source>
</evidence>
<dbReference type="Proteomes" id="UP000005408">
    <property type="component" value="Unassembled WGS sequence"/>
</dbReference>